<sequence length="391" mass="39080">MLRSLDSGISGLQAHQTMLDVTANNIANVNTTGFKSSSTQFEDTLSQMLHSAGGSNAEVGSTNPAQVGLGVKVAGIATDFTQGSTNSTGKPTDMMISGDGFFTVKSGGQTMYTRAGSFTFDADGQLAAPDGSLVQGWTATNGVVPSGNAPLSTITLPSNSVAPAVATTKTTLSGNLPSDAAVGTSVTETEGVYDSTGASRSLNLTFTKTAAGWDVVGADGTGATGAASMTFANGALVSGGSLTVGGVTVDMSSTTGYAALQTASLSGQDGRASGTLQSYSLSSDGKLVGSYSNGATETIAQIALANFTNPGGLAKAGSSDYTPTIASGPATLGIAGTNGFGTLVGGSLEMSNVDLTQEFSDLIVAQRGFEANARIITTSDQILQDLNQMQR</sequence>
<dbReference type="InterPro" id="IPR037925">
    <property type="entry name" value="FlgE/F/G-like"/>
</dbReference>
<dbReference type="PANTHER" id="PTHR30435:SF1">
    <property type="entry name" value="FLAGELLAR HOOK PROTEIN FLGE"/>
    <property type="match status" value="1"/>
</dbReference>
<dbReference type="RefSeq" id="WP_386740049.1">
    <property type="nucleotide sequence ID" value="NZ_JBHSMG010000002.1"/>
</dbReference>
<dbReference type="Pfam" id="PF22692">
    <property type="entry name" value="LlgE_F_G_D1"/>
    <property type="match status" value="1"/>
</dbReference>
<dbReference type="Gene3D" id="2.60.98.20">
    <property type="entry name" value="Flagellar hook protein FlgE"/>
    <property type="match status" value="1"/>
</dbReference>
<name>A0ABW0NQY4_9MICO</name>
<protein>
    <recommendedName>
        <fullName evidence="4">Flagellar hook protein FlgE</fullName>
    </recommendedName>
</protein>
<evidence type="ECO:0000256" key="1">
    <source>
        <dbReference type="ARBA" id="ARBA00004117"/>
    </source>
</evidence>
<keyword evidence="3 4" id="KW-0975">Bacterial flagellum</keyword>
<comment type="subcellular location">
    <subcellularLocation>
        <location evidence="1 4">Bacterial flagellum basal body</location>
    </subcellularLocation>
</comment>
<evidence type="ECO:0000259" key="5">
    <source>
        <dbReference type="Pfam" id="PF00460"/>
    </source>
</evidence>
<dbReference type="InterPro" id="IPR001444">
    <property type="entry name" value="Flag_bb_rod_N"/>
</dbReference>
<keyword evidence="8" id="KW-0969">Cilium</keyword>
<keyword evidence="9" id="KW-1185">Reference proteome</keyword>
<proteinExistence type="inferred from homology"/>
<evidence type="ECO:0000256" key="4">
    <source>
        <dbReference type="RuleBase" id="RU362116"/>
    </source>
</evidence>
<reference evidence="9" key="1">
    <citation type="journal article" date="2019" name="Int. J. Syst. Evol. Microbiol.">
        <title>The Global Catalogue of Microorganisms (GCM) 10K type strain sequencing project: providing services to taxonomists for standard genome sequencing and annotation.</title>
        <authorList>
            <consortium name="The Broad Institute Genomics Platform"/>
            <consortium name="The Broad Institute Genome Sequencing Center for Infectious Disease"/>
            <person name="Wu L."/>
            <person name="Ma J."/>
        </authorList>
    </citation>
    <scope>NUCLEOTIDE SEQUENCE [LARGE SCALE GENOMIC DNA]</scope>
    <source>
        <strain evidence="9">CGMCC 4.6997</strain>
    </source>
</reference>
<evidence type="ECO:0000313" key="9">
    <source>
        <dbReference type="Proteomes" id="UP001596039"/>
    </source>
</evidence>
<feature type="domain" description="Flagellar basal-body/hook protein C-terminal" evidence="6">
    <location>
        <begin position="346"/>
        <end position="389"/>
    </location>
</feature>
<dbReference type="InterPro" id="IPR019776">
    <property type="entry name" value="Flagellar_basal_body_rod_CS"/>
</dbReference>
<gene>
    <name evidence="8" type="ORF">ACFPJ4_08895</name>
</gene>
<dbReference type="NCBIfam" id="TIGR03506">
    <property type="entry name" value="FlgEFG_subfam"/>
    <property type="match status" value="1"/>
</dbReference>
<dbReference type="InterPro" id="IPR037058">
    <property type="entry name" value="Falgellar_hook_FlgE_sf"/>
</dbReference>
<evidence type="ECO:0000259" key="7">
    <source>
        <dbReference type="Pfam" id="PF22692"/>
    </source>
</evidence>
<comment type="function">
    <text evidence="4">A flexible structure which links the flagellar filament to the drive apparatus in the basal body.</text>
</comment>
<dbReference type="Pfam" id="PF00460">
    <property type="entry name" value="Flg_bb_rod"/>
    <property type="match status" value="1"/>
</dbReference>
<evidence type="ECO:0000259" key="6">
    <source>
        <dbReference type="Pfam" id="PF06429"/>
    </source>
</evidence>
<dbReference type="Proteomes" id="UP001596039">
    <property type="component" value="Unassembled WGS sequence"/>
</dbReference>
<keyword evidence="8" id="KW-0282">Flagellum</keyword>
<dbReference type="Pfam" id="PF06429">
    <property type="entry name" value="Flg_bbr_C"/>
    <property type="match status" value="1"/>
</dbReference>
<dbReference type="PANTHER" id="PTHR30435">
    <property type="entry name" value="FLAGELLAR PROTEIN"/>
    <property type="match status" value="1"/>
</dbReference>
<comment type="caution">
    <text evidence="8">The sequence shown here is derived from an EMBL/GenBank/DDBJ whole genome shotgun (WGS) entry which is preliminary data.</text>
</comment>
<evidence type="ECO:0000256" key="2">
    <source>
        <dbReference type="ARBA" id="ARBA00009677"/>
    </source>
</evidence>
<keyword evidence="8" id="KW-0966">Cell projection</keyword>
<comment type="similarity">
    <text evidence="2 4">Belongs to the flagella basal body rod proteins family.</text>
</comment>
<feature type="domain" description="Flagellar basal body rod protein N-terminal" evidence="5">
    <location>
        <begin position="5"/>
        <end position="35"/>
    </location>
</feature>
<dbReference type="InterPro" id="IPR020013">
    <property type="entry name" value="Flagellar_FlgE/F/G"/>
</dbReference>
<dbReference type="PROSITE" id="PS00588">
    <property type="entry name" value="FLAGELLA_BB_ROD"/>
    <property type="match status" value="1"/>
</dbReference>
<feature type="domain" description="Flagellar hook protein FlgE/F/G-like D1" evidence="7">
    <location>
        <begin position="95"/>
        <end position="162"/>
    </location>
</feature>
<dbReference type="EMBL" id="JBHSMG010000002">
    <property type="protein sequence ID" value="MFC5502353.1"/>
    <property type="molecule type" value="Genomic_DNA"/>
</dbReference>
<dbReference type="SUPFAM" id="SSF117143">
    <property type="entry name" value="Flagellar hook protein flgE"/>
    <property type="match status" value="1"/>
</dbReference>
<accession>A0ABW0NQY4</accession>
<evidence type="ECO:0000256" key="3">
    <source>
        <dbReference type="ARBA" id="ARBA00023143"/>
    </source>
</evidence>
<dbReference type="InterPro" id="IPR010930">
    <property type="entry name" value="Flg_bb/hook_C_dom"/>
</dbReference>
<dbReference type="InterPro" id="IPR053967">
    <property type="entry name" value="LlgE_F_G-like_D1"/>
</dbReference>
<organism evidence="8 9">
    <name type="scientific">Lysinimonas soli</name>
    <dbReference type="NCBI Taxonomy" id="1074233"/>
    <lineage>
        <taxon>Bacteria</taxon>
        <taxon>Bacillati</taxon>
        <taxon>Actinomycetota</taxon>
        <taxon>Actinomycetes</taxon>
        <taxon>Micrococcales</taxon>
        <taxon>Microbacteriaceae</taxon>
        <taxon>Lysinimonas</taxon>
    </lineage>
</organism>
<evidence type="ECO:0000313" key="8">
    <source>
        <dbReference type="EMBL" id="MFC5502353.1"/>
    </source>
</evidence>